<gene>
    <name evidence="1" type="ORF">PSTT_13663</name>
</gene>
<accession>A0A2S4UQW6</accession>
<evidence type="ECO:0000313" key="1">
    <source>
        <dbReference type="EMBL" id="POV99650.1"/>
    </source>
</evidence>
<dbReference type="AlphaFoldDB" id="A0A2S4UQW6"/>
<sequence>DLFGVLARMVSLVVRPHPTTLGNKFVEGIWGLTRKTSVILINVYLRFAIHATLPRNVTLVFVLSLYSGCWGRGGLVKCCCSMFINAGTYLLNWMDEKASRHAGSMGMSSSNMATKFDMSGSVSKGRVPATNVCTKERMGEATPSAANSSQMADSSCTCGKGTCLEAFWKLNNSLLRQS</sequence>
<dbReference type="VEuPathDB" id="FungiDB:PSHT_15906"/>
<organism evidence="1 2">
    <name type="scientific">Puccinia striiformis</name>
    <dbReference type="NCBI Taxonomy" id="27350"/>
    <lineage>
        <taxon>Eukaryota</taxon>
        <taxon>Fungi</taxon>
        <taxon>Dikarya</taxon>
        <taxon>Basidiomycota</taxon>
        <taxon>Pucciniomycotina</taxon>
        <taxon>Pucciniomycetes</taxon>
        <taxon>Pucciniales</taxon>
        <taxon>Pucciniaceae</taxon>
        <taxon>Puccinia</taxon>
    </lineage>
</organism>
<name>A0A2S4UQW6_9BASI</name>
<protein>
    <submittedName>
        <fullName evidence="1">Uncharacterized protein</fullName>
    </submittedName>
</protein>
<comment type="caution">
    <text evidence="1">The sequence shown here is derived from an EMBL/GenBank/DDBJ whole genome shotgun (WGS) entry which is preliminary data.</text>
</comment>
<evidence type="ECO:0000313" key="2">
    <source>
        <dbReference type="Proteomes" id="UP000239156"/>
    </source>
</evidence>
<dbReference type="Proteomes" id="UP000239156">
    <property type="component" value="Unassembled WGS sequence"/>
</dbReference>
<dbReference type="VEuPathDB" id="FungiDB:PSTT_13663"/>
<reference evidence="1" key="1">
    <citation type="submission" date="2017-12" db="EMBL/GenBank/DDBJ databases">
        <title>Gene loss provides genomic basis for host adaptation in cereal stripe rust fungi.</title>
        <authorList>
            <person name="Xia C."/>
        </authorList>
    </citation>
    <scope>NUCLEOTIDE SEQUENCE [LARGE SCALE GENOMIC DNA]</scope>
    <source>
        <strain evidence="1">93-210</strain>
    </source>
</reference>
<dbReference type="EMBL" id="PKSL01000196">
    <property type="protein sequence ID" value="POV99650.1"/>
    <property type="molecule type" value="Genomic_DNA"/>
</dbReference>
<feature type="non-terminal residue" evidence="1">
    <location>
        <position position="1"/>
    </location>
</feature>
<keyword evidence="2" id="KW-1185">Reference proteome</keyword>
<proteinExistence type="predicted"/>